<accession>A0AA42BJ65</accession>
<dbReference type="Pfam" id="PF02653">
    <property type="entry name" value="BPD_transp_2"/>
    <property type="match status" value="1"/>
</dbReference>
<proteinExistence type="predicted"/>
<feature type="transmembrane region" description="Helical" evidence="6">
    <location>
        <begin position="292"/>
        <end position="314"/>
    </location>
</feature>
<evidence type="ECO:0000313" key="8">
    <source>
        <dbReference type="Proteomes" id="UP001162793"/>
    </source>
</evidence>
<feature type="transmembrane region" description="Helical" evidence="6">
    <location>
        <begin position="32"/>
        <end position="57"/>
    </location>
</feature>
<protein>
    <submittedName>
        <fullName evidence="7">Branched-chain amino acid ABC transporter permease</fullName>
    </submittedName>
</protein>
<dbReference type="PANTHER" id="PTHR30482:SF17">
    <property type="entry name" value="ABC TRANSPORTER ATP-BINDING PROTEIN"/>
    <property type="match status" value="1"/>
</dbReference>
<dbReference type="GO" id="GO:0005886">
    <property type="term" value="C:plasma membrane"/>
    <property type="evidence" value="ECO:0007669"/>
    <property type="project" value="UniProtKB-SubCell"/>
</dbReference>
<feature type="transmembrane region" description="Helical" evidence="6">
    <location>
        <begin position="103"/>
        <end position="125"/>
    </location>
</feature>
<keyword evidence="4 6" id="KW-1133">Transmembrane helix</keyword>
<gene>
    <name evidence="7" type="ORF">NKG59_21345</name>
</gene>
<evidence type="ECO:0000256" key="1">
    <source>
        <dbReference type="ARBA" id="ARBA00004651"/>
    </source>
</evidence>
<evidence type="ECO:0000256" key="6">
    <source>
        <dbReference type="SAM" id="Phobius"/>
    </source>
</evidence>
<keyword evidence="2" id="KW-1003">Cell membrane</keyword>
<dbReference type="InterPro" id="IPR043428">
    <property type="entry name" value="LivM-like"/>
</dbReference>
<dbReference type="AlphaFoldDB" id="A0AA42BJ65"/>
<feature type="transmembrane region" description="Helical" evidence="6">
    <location>
        <begin position="77"/>
        <end position="96"/>
    </location>
</feature>
<evidence type="ECO:0000313" key="7">
    <source>
        <dbReference type="EMBL" id="MCP1174916.1"/>
    </source>
</evidence>
<dbReference type="RefSeq" id="WP_253541089.1">
    <property type="nucleotide sequence ID" value="NZ_JAMYWC010000007.1"/>
</dbReference>
<comment type="caution">
    <text evidence="7">The sequence shown here is derived from an EMBL/GenBank/DDBJ whole genome shotgun (WGS) entry which is preliminary data.</text>
</comment>
<dbReference type="InterPro" id="IPR001851">
    <property type="entry name" value="ABC_transp_permease"/>
</dbReference>
<feature type="transmembrane region" description="Helical" evidence="6">
    <location>
        <begin position="151"/>
        <end position="171"/>
    </location>
</feature>
<dbReference type="Proteomes" id="UP001162793">
    <property type="component" value="Unassembled WGS sequence"/>
</dbReference>
<evidence type="ECO:0000256" key="3">
    <source>
        <dbReference type="ARBA" id="ARBA00022692"/>
    </source>
</evidence>
<evidence type="ECO:0000256" key="5">
    <source>
        <dbReference type="ARBA" id="ARBA00023136"/>
    </source>
</evidence>
<feature type="transmembrane region" description="Helical" evidence="6">
    <location>
        <begin position="201"/>
        <end position="224"/>
    </location>
</feature>
<feature type="transmembrane region" description="Helical" evidence="6">
    <location>
        <begin position="236"/>
        <end position="263"/>
    </location>
</feature>
<sequence>MNKKLAYGMTLGAMLLAPLVVYPVLLMKLLCFALLACAFNLLLGFGGLLSFGHAALFGGAGYIAGYVLRDMGYPFEVGLLAGVLGAASMGLVMGALAIRRKGIYFTMITLALAQMVYFFCLQAPFTGGEDGLQNIPRGRLFSIVDLSSDLAMYYVVLAITVAGYAAIVRIVHSPFGRVLNAIKENEPRAISLGYDVDKYKLLAFVLSAALAGLAGATKCVVLGFETLVDVHWGMSGLVVLMTLIGGVGTLFGPIVGALAILLLEDRLGELGDALANLTGVSWFQAFGESVTIITGLIFIICVLLFRKGIVGELVDRLFRRERRKAANGIQDTVGAIQKP</sequence>
<organism evidence="7 8">
    <name type="scientific">Ralstonia chuxiongensis</name>
    <dbReference type="NCBI Taxonomy" id="2957504"/>
    <lineage>
        <taxon>Bacteria</taxon>
        <taxon>Pseudomonadati</taxon>
        <taxon>Pseudomonadota</taxon>
        <taxon>Betaproteobacteria</taxon>
        <taxon>Burkholderiales</taxon>
        <taxon>Burkholderiaceae</taxon>
        <taxon>Ralstonia</taxon>
    </lineage>
</organism>
<evidence type="ECO:0000256" key="4">
    <source>
        <dbReference type="ARBA" id="ARBA00022989"/>
    </source>
</evidence>
<keyword evidence="5 6" id="KW-0472">Membrane</keyword>
<dbReference type="EMBL" id="JAMYWC010000007">
    <property type="protein sequence ID" value="MCP1174916.1"/>
    <property type="molecule type" value="Genomic_DNA"/>
</dbReference>
<reference evidence="8" key="1">
    <citation type="journal article" date="2023" name="Front. Microbiol.">
        <title>Ralstonia chuxiongensis sp. nov., Ralstonia mojiangensis sp. nov., and Ralstonia soli sp. nov., isolated from tobacco fields, are three novel species in the family Burkholderiaceae.</title>
        <authorList>
            <person name="Lu C.H."/>
            <person name="Zhang Y.Y."/>
            <person name="Jiang N."/>
            <person name="Chen W."/>
            <person name="Shao X."/>
            <person name="Zhao Z.M."/>
            <person name="Lu W.L."/>
            <person name="Hu X."/>
            <person name="Xi Y.X."/>
            <person name="Zou S.Y."/>
            <person name="Wei Q.J."/>
            <person name="Lin Z.L."/>
            <person name="Gong L."/>
            <person name="Gai X.T."/>
            <person name="Zhang L.Q."/>
            <person name="Li J.Y."/>
            <person name="Jin Y."/>
            <person name="Xia Z.Y."/>
        </authorList>
    </citation>
    <scope>NUCLEOTIDE SEQUENCE [LARGE SCALE GENOMIC DNA]</scope>
    <source>
        <strain evidence="8">21YRMH01-3</strain>
    </source>
</reference>
<dbReference type="CDD" id="cd06581">
    <property type="entry name" value="TM_PBP1_LivM_like"/>
    <property type="match status" value="1"/>
</dbReference>
<evidence type="ECO:0000256" key="2">
    <source>
        <dbReference type="ARBA" id="ARBA00022475"/>
    </source>
</evidence>
<keyword evidence="3 6" id="KW-0812">Transmembrane</keyword>
<dbReference type="GO" id="GO:0015658">
    <property type="term" value="F:branched-chain amino acid transmembrane transporter activity"/>
    <property type="evidence" value="ECO:0007669"/>
    <property type="project" value="InterPro"/>
</dbReference>
<keyword evidence="8" id="KW-1185">Reference proteome</keyword>
<comment type="subcellular location">
    <subcellularLocation>
        <location evidence="1">Cell membrane</location>
        <topology evidence="1">Multi-pass membrane protein</topology>
    </subcellularLocation>
</comment>
<dbReference type="PANTHER" id="PTHR30482">
    <property type="entry name" value="HIGH-AFFINITY BRANCHED-CHAIN AMINO ACID TRANSPORT SYSTEM PERMEASE"/>
    <property type="match status" value="1"/>
</dbReference>
<name>A0AA42BJ65_9RALS</name>